<dbReference type="GO" id="GO:0044550">
    <property type="term" value="P:secondary metabolite biosynthetic process"/>
    <property type="evidence" value="ECO:0007669"/>
    <property type="project" value="TreeGrafter"/>
</dbReference>
<feature type="domain" description="Beta-ketoacyl-[acyl-carrier-protein] synthase III C-terminal" evidence="3">
    <location>
        <begin position="234"/>
        <end position="324"/>
    </location>
</feature>
<proteinExistence type="predicted"/>
<dbReference type="InterPro" id="IPR016039">
    <property type="entry name" value="Thiolase-like"/>
</dbReference>
<organism evidence="5 6">
    <name type="scientific">Chryseobacterium bernardetii</name>
    <dbReference type="NCBI Taxonomy" id="1241978"/>
    <lineage>
        <taxon>Bacteria</taxon>
        <taxon>Pseudomonadati</taxon>
        <taxon>Bacteroidota</taxon>
        <taxon>Flavobacteriia</taxon>
        <taxon>Flavobacteriales</taxon>
        <taxon>Weeksellaceae</taxon>
        <taxon>Chryseobacterium group</taxon>
        <taxon>Chryseobacterium</taxon>
    </lineage>
</organism>
<dbReference type="Pfam" id="PF08545">
    <property type="entry name" value="ACP_syn_III"/>
    <property type="match status" value="1"/>
</dbReference>
<protein>
    <submittedName>
        <fullName evidence="5">Ketoacyl-ACP synthase III</fullName>
    </submittedName>
</protein>
<keyword evidence="2" id="KW-0012">Acyltransferase</keyword>
<dbReference type="GO" id="GO:0004315">
    <property type="term" value="F:3-oxoacyl-[acyl-carrier-protein] synthase activity"/>
    <property type="evidence" value="ECO:0007669"/>
    <property type="project" value="InterPro"/>
</dbReference>
<dbReference type="AlphaFoldDB" id="A0A3G6TID5"/>
<dbReference type="InterPro" id="IPR013751">
    <property type="entry name" value="ACP_syn_III_N"/>
</dbReference>
<dbReference type="PANTHER" id="PTHR34069:SF2">
    <property type="entry name" value="BETA-KETOACYL-[ACYL-CARRIER-PROTEIN] SYNTHASE III"/>
    <property type="match status" value="1"/>
</dbReference>
<name>A0A3G6TID5_9FLAO</name>
<dbReference type="RefSeq" id="WP_123871297.1">
    <property type="nucleotide sequence ID" value="NZ_CP033932.1"/>
</dbReference>
<accession>A0A3G6TID5</accession>
<sequence length="324" mass="36780">MKLQHTYFYHPEHMENNEAIIQHFEQQNISMQKIQNALGRNNRFILTDDADETTLSMGIEAAKGVLRESKTSIQEIGVIVFVTSTPEHHIPCDSIKIHQALEGKPNTLCYDINANCIGAFAALDQVSKYLEGSSTAHKALVICSERLSRILDPENPVTAFCFSDSSFAFIVEKDSSSSGLMDVMYHTDSSFHDTVLYPPKGYACQHHNDVTIWDKRFDGSGSVDFALTHMTQFLEQNQLTVEEIDLFLFSQFSIKNINTIIEHFNLPPEKVPFYAREVGYTGSSSPFLALHEYQRKIRKLQEGEHILIWTLGAGYQAGLMLWKY</sequence>
<keyword evidence="6" id="KW-1185">Reference proteome</keyword>
<dbReference type="KEGG" id="cben:EG339_18140"/>
<dbReference type="SUPFAM" id="SSF53901">
    <property type="entry name" value="Thiolase-like"/>
    <property type="match status" value="1"/>
</dbReference>
<evidence type="ECO:0000313" key="6">
    <source>
        <dbReference type="Proteomes" id="UP000271193"/>
    </source>
</evidence>
<gene>
    <name evidence="5" type="ORF">EG339_18140</name>
</gene>
<dbReference type="GeneID" id="99066728"/>
<dbReference type="CDD" id="cd00830">
    <property type="entry name" value="KAS_III"/>
    <property type="match status" value="1"/>
</dbReference>
<dbReference type="Gene3D" id="3.40.47.10">
    <property type="match status" value="1"/>
</dbReference>
<evidence type="ECO:0000256" key="1">
    <source>
        <dbReference type="ARBA" id="ARBA00022679"/>
    </source>
</evidence>
<evidence type="ECO:0000259" key="4">
    <source>
        <dbReference type="Pfam" id="PF08545"/>
    </source>
</evidence>
<dbReference type="EMBL" id="CP033932">
    <property type="protein sequence ID" value="AZB26366.1"/>
    <property type="molecule type" value="Genomic_DNA"/>
</dbReference>
<feature type="domain" description="Beta-ketoacyl-[acyl-carrier-protein] synthase III N-terminal" evidence="4">
    <location>
        <begin position="110"/>
        <end position="188"/>
    </location>
</feature>
<dbReference type="Proteomes" id="UP000271193">
    <property type="component" value="Chromosome"/>
</dbReference>
<evidence type="ECO:0000256" key="2">
    <source>
        <dbReference type="ARBA" id="ARBA00023315"/>
    </source>
</evidence>
<dbReference type="Pfam" id="PF08541">
    <property type="entry name" value="ACP_syn_III_C"/>
    <property type="match status" value="1"/>
</dbReference>
<evidence type="ECO:0000259" key="3">
    <source>
        <dbReference type="Pfam" id="PF08541"/>
    </source>
</evidence>
<evidence type="ECO:0000313" key="5">
    <source>
        <dbReference type="EMBL" id="AZB26366.1"/>
    </source>
</evidence>
<dbReference type="PANTHER" id="PTHR34069">
    <property type="entry name" value="3-OXOACYL-[ACYL-CARRIER-PROTEIN] SYNTHASE 3"/>
    <property type="match status" value="1"/>
</dbReference>
<reference evidence="6" key="1">
    <citation type="submission" date="2018-11" db="EMBL/GenBank/DDBJ databases">
        <title>Proposal to divide the Flavobacteriaceae and reorganize its genera based on Amino Acid Identity values calculated from whole genome sequences.</title>
        <authorList>
            <person name="Nicholson A.C."/>
            <person name="Gulvik C.A."/>
            <person name="Whitney A.M."/>
            <person name="Humrighouse B.W."/>
            <person name="Bell M."/>
            <person name="Holmes B."/>
            <person name="Steigerwalt A.G."/>
            <person name="Villarma A."/>
            <person name="Sheth M."/>
            <person name="Batra D."/>
            <person name="Pryor J."/>
            <person name="Bernardet J.-F."/>
            <person name="Hugo C."/>
            <person name="Kampfer P."/>
            <person name="Newman J."/>
            <person name="McQuiston J.R."/>
        </authorList>
    </citation>
    <scope>NUCLEOTIDE SEQUENCE [LARGE SCALE GENOMIC DNA]</scope>
    <source>
        <strain evidence="6">G0229</strain>
    </source>
</reference>
<keyword evidence="1" id="KW-0808">Transferase</keyword>
<dbReference type="InterPro" id="IPR013747">
    <property type="entry name" value="ACP_syn_III_C"/>
</dbReference>
<dbReference type="GO" id="GO:0006633">
    <property type="term" value="P:fatty acid biosynthetic process"/>
    <property type="evidence" value="ECO:0007669"/>
    <property type="project" value="InterPro"/>
</dbReference>